<dbReference type="Pfam" id="PF03449">
    <property type="entry name" value="GreA_GreB_N"/>
    <property type="match status" value="1"/>
</dbReference>
<keyword evidence="13" id="KW-0251">Elongation factor</keyword>
<dbReference type="Proteomes" id="UP000823616">
    <property type="component" value="Unassembled WGS sequence"/>
</dbReference>
<dbReference type="PANTHER" id="PTHR30437:SF4">
    <property type="entry name" value="TRANSCRIPTION ELONGATION FACTOR GREA"/>
    <property type="match status" value="1"/>
</dbReference>
<evidence type="ECO:0000313" key="14">
    <source>
        <dbReference type="Proteomes" id="UP000823616"/>
    </source>
</evidence>
<evidence type="ECO:0000256" key="6">
    <source>
        <dbReference type="ARBA" id="ARBA00024916"/>
    </source>
</evidence>
<protein>
    <recommendedName>
        <fullName evidence="2 8">Transcription elongation factor GreA</fullName>
    </recommendedName>
    <alternativeName>
        <fullName evidence="7 8">Transcript cleavage factor GreA</fullName>
    </alternativeName>
</protein>
<evidence type="ECO:0000256" key="7">
    <source>
        <dbReference type="ARBA" id="ARBA00030776"/>
    </source>
</evidence>
<dbReference type="InterPro" id="IPR028624">
    <property type="entry name" value="Tscrpt_elong_fac_GreA/B"/>
</dbReference>
<dbReference type="SUPFAM" id="SSF48452">
    <property type="entry name" value="TPR-like"/>
    <property type="match status" value="1"/>
</dbReference>
<evidence type="ECO:0000256" key="3">
    <source>
        <dbReference type="ARBA" id="ARBA00023015"/>
    </source>
</evidence>
<keyword evidence="13" id="KW-0648">Protein biosynthesis</keyword>
<proteinExistence type="inferred from homology"/>
<keyword evidence="5 8" id="KW-0804">Transcription</keyword>
<dbReference type="PANTHER" id="PTHR30437">
    <property type="entry name" value="TRANSCRIPTION ELONGATION FACTOR GREA"/>
    <property type="match status" value="1"/>
</dbReference>
<comment type="caution">
    <text evidence="13">The sequence shown here is derived from an EMBL/GenBank/DDBJ whole genome shotgun (WGS) entry which is preliminary data.</text>
</comment>
<accession>A0A9D9EN40</accession>
<feature type="domain" description="Transcription elongation factor GreA/GreB N-terminal" evidence="12">
    <location>
        <begin position="740"/>
        <end position="809"/>
    </location>
</feature>
<dbReference type="FunFam" id="1.10.287.180:FF:000001">
    <property type="entry name" value="Transcription elongation factor GreA"/>
    <property type="match status" value="1"/>
</dbReference>
<evidence type="ECO:0000256" key="4">
    <source>
        <dbReference type="ARBA" id="ARBA00023125"/>
    </source>
</evidence>
<organism evidence="13 14">
    <name type="scientific">Candidatus Avitreponema avistercoris</name>
    <dbReference type="NCBI Taxonomy" id="2840705"/>
    <lineage>
        <taxon>Bacteria</taxon>
        <taxon>Pseudomonadati</taxon>
        <taxon>Spirochaetota</taxon>
        <taxon>Spirochaetia</taxon>
        <taxon>Spirochaetales</taxon>
        <taxon>Candidatus Avitreponema</taxon>
    </lineage>
</organism>
<dbReference type="GO" id="GO:0003746">
    <property type="term" value="F:translation elongation factor activity"/>
    <property type="evidence" value="ECO:0007669"/>
    <property type="project" value="UniProtKB-KW"/>
</dbReference>
<dbReference type="EMBL" id="JADIMS010000091">
    <property type="protein sequence ID" value="MBO8450499.1"/>
    <property type="molecule type" value="Genomic_DNA"/>
</dbReference>
<evidence type="ECO:0000259" key="11">
    <source>
        <dbReference type="Pfam" id="PF01272"/>
    </source>
</evidence>
<dbReference type="GO" id="GO:0070063">
    <property type="term" value="F:RNA polymerase binding"/>
    <property type="evidence" value="ECO:0007669"/>
    <property type="project" value="InterPro"/>
</dbReference>
<dbReference type="InterPro" id="IPR006359">
    <property type="entry name" value="Tscrpt_elong_fac_GreA"/>
</dbReference>
<dbReference type="InterPro" id="IPR022691">
    <property type="entry name" value="Tscrpt_elong_fac_GreA/B_N"/>
</dbReference>
<dbReference type="HAMAP" id="MF_00105">
    <property type="entry name" value="GreA_GreB"/>
    <property type="match status" value="1"/>
</dbReference>
<dbReference type="InterPro" id="IPR011990">
    <property type="entry name" value="TPR-like_helical_dom_sf"/>
</dbReference>
<dbReference type="InterPro" id="IPR036953">
    <property type="entry name" value="GreA/GreB_C_sf"/>
</dbReference>
<feature type="domain" description="Transcription elongation factor GreA/GreB C-terminal" evidence="11">
    <location>
        <begin position="817"/>
        <end position="889"/>
    </location>
</feature>
<dbReference type="SMART" id="SM00028">
    <property type="entry name" value="TPR"/>
    <property type="match status" value="2"/>
</dbReference>
<evidence type="ECO:0000256" key="1">
    <source>
        <dbReference type="ARBA" id="ARBA00008213"/>
    </source>
</evidence>
<keyword evidence="4 8" id="KW-0238">DNA-binding</keyword>
<feature type="repeat" description="TPR" evidence="9">
    <location>
        <begin position="224"/>
        <end position="257"/>
    </location>
</feature>
<dbReference type="SUPFAM" id="SSF48371">
    <property type="entry name" value="ARM repeat"/>
    <property type="match status" value="1"/>
</dbReference>
<dbReference type="InterPro" id="IPR016024">
    <property type="entry name" value="ARM-type_fold"/>
</dbReference>
<evidence type="ECO:0000256" key="8">
    <source>
        <dbReference type="HAMAP-Rule" id="MF_00105"/>
    </source>
</evidence>
<comment type="function">
    <text evidence="6 8 10">Necessary for efficient RNA polymerase transcription elongation past template-encoded arresting sites. The arresting sites in DNA have the property of trapping a certain fraction of elongating RNA polymerases that pass through, resulting in locked ternary complexes. Cleavage of the nascent transcript by cleavage factors such as GreA or GreB allows the resumption of elongation from the new 3'terminus. GreA releases sequences of 2 to 3 nucleotides.</text>
</comment>
<dbReference type="InterPro" id="IPR019734">
    <property type="entry name" value="TPR_rpt"/>
</dbReference>
<comment type="similarity">
    <text evidence="1 8 10">Belongs to the GreA/GreB family.</text>
</comment>
<dbReference type="Gene3D" id="3.10.50.30">
    <property type="entry name" value="Transcription elongation factor, GreA/GreB, C-terminal domain"/>
    <property type="match status" value="1"/>
</dbReference>
<dbReference type="InterPro" id="IPR023459">
    <property type="entry name" value="Tscrpt_elong_fac_GreA/B_fam"/>
</dbReference>
<dbReference type="InterPro" id="IPR001437">
    <property type="entry name" value="Tscrpt_elong_fac_GreA/B_C"/>
</dbReference>
<evidence type="ECO:0000256" key="10">
    <source>
        <dbReference type="RuleBase" id="RU000556"/>
    </source>
</evidence>
<dbReference type="GO" id="GO:0032784">
    <property type="term" value="P:regulation of DNA-templated transcription elongation"/>
    <property type="evidence" value="ECO:0007669"/>
    <property type="project" value="UniProtKB-UniRule"/>
</dbReference>
<evidence type="ECO:0000256" key="5">
    <source>
        <dbReference type="ARBA" id="ARBA00023163"/>
    </source>
</evidence>
<dbReference type="SUPFAM" id="SSF46557">
    <property type="entry name" value="GreA transcript cleavage protein, N-terminal domain"/>
    <property type="match status" value="1"/>
</dbReference>
<reference evidence="13" key="2">
    <citation type="journal article" date="2021" name="PeerJ">
        <title>Extensive microbial diversity within the chicken gut microbiome revealed by metagenomics and culture.</title>
        <authorList>
            <person name="Gilroy R."/>
            <person name="Ravi A."/>
            <person name="Getino M."/>
            <person name="Pursley I."/>
            <person name="Horton D.L."/>
            <person name="Alikhan N.F."/>
            <person name="Baker D."/>
            <person name="Gharbi K."/>
            <person name="Hall N."/>
            <person name="Watson M."/>
            <person name="Adriaenssens E.M."/>
            <person name="Foster-Nyarko E."/>
            <person name="Jarju S."/>
            <person name="Secka A."/>
            <person name="Antonio M."/>
            <person name="Oren A."/>
            <person name="Chaudhuri R.R."/>
            <person name="La Ragione R."/>
            <person name="Hildebrand F."/>
            <person name="Pallen M.J."/>
        </authorList>
    </citation>
    <scope>NUCLEOTIDE SEQUENCE</scope>
    <source>
        <strain evidence="13">B3-4054</strain>
    </source>
</reference>
<evidence type="ECO:0000259" key="12">
    <source>
        <dbReference type="Pfam" id="PF03449"/>
    </source>
</evidence>
<keyword evidence="9" id="KW-0802">TPR repeat</keyword>
<sequence length="894" mass="103938">MAEDIIKNVQNMLNEEKWTRAAIGNYSIANFKELDGIMREAQQEKKADELKKLCDDHLAHTKNSIIALYISGIGAISQQLLDESALTELVNIFTDNHKTQIVEYLCQRVLDFGESKFALRTLADCYREENNTEKLYPVWERLVKVDYNEADTAKLLAEKYEKDGDMETAVDYYKKALYRCINQRQSNSVKEIWSRLVSVIPEEIDFFQHVQRKIAKTLGGDKSAIVLQELYEAYKKEGDWDTAIEILKQILTYDEKDPWARKEITECFRQKYSGHSMLEEYIKTSNLTQNFRNVFEAISEFEKHIAFDAGNFVYHRTWGVGRIAKVGQDELVIDFAKKRGHTMSLKMGVNALQTLSRDHIWVLKSIWKKEKLAKKVKEDPAWALKIIIKSYDNCCHHKRIKDELVPSVLTPGEWTSWNTKARAILREDPAFGVNPNNIDEYVVRERPISIEEKIYNEFKAQKDFFPKIDLLMTFSEKADPDSEYFTEMFNYFSGYLKAFSQVNEKTIASYLVVKEVVAKHPHLNSGIQYNFAELFGEIGDYALVYNQMKDNDLRRSYLQHIRTFIPEWPDVFAKLFPEILSTEIIEALLKEGHEDKVKDIAVLSFENFRNYREAVVWFFKNAQNEEWFKSLEIPYEKQLITLIHIADITFKEIANHRNTTENRKINRQILSILFGKDNLLEEYMLAHDTDTITRLYTLVNDVKDLDPAVKMRLRNKILEQHKDFKFYGVEEKTSAAKGLLVTSKMMTERQNQLRHLIEVEIPENQKELSYALSLGDLRENSEYKAAKERQSMLDNRVRTYQEEIDRAQIVDPATVSSNRVAFGTTVRLQNNVTGEEETLTILGPWESDAEAGIISYMSPLGLKLCGSREGDNLKFLLNDTNRDYTVKSIAVADF</sequence>
<dbReference type="Gene3D" id="1.10.287.180">
    <property type="entry name" value="Transcription elongation factor, GreA/GreB, N-terminal domain"/>
    <property type="match status" value="1"/>
</dbReference>
<dbReference type="Pfam" id="PF01272">
    <property type="entry name" value="GreA_GreB"/>
    <property type="match status" value="1"/>
</dbReference>
<evidence type="ECO:0000313" key="13">
    <source>
        <dbReference type="EMBL" id="MBO8450499.1"/>
    </source>
</evidence>
<dbReference type="Pfam" id="PF13176">
    <property type="entry name" value="TPR_7"/>
    <property type="match status" value="1"/>
</dbReference>
<dbReference type="SUPFAM" id="SSF54534">
    <property type="entry name" value="FKBP-like"/>
    <property type="match status" value="1"/>
</dbReference>
<name>A0A9D9EN40_9SPIR</name>
<evidence type="ECO:0000256" key="2">
    <source>
        <dbReference type="ARBA" id="ARBA00013729"/>
    </source>
</evidence>
<dbReference type="Gene3D" id="1.25.40.10">
    <property type="entry name" value="Tetratricopeptide repeat domain"/>
    <property type="match status" value="2"/>
</dbReference>
<dbReference type="PROSITE" id="PS50005">
    <property type="entry name" value="TPR"/>
    <property type="match status" value="1"/>
</dbReference>
<dbReference type="NCBIfam" id="NF011309">
    <property type="entry name" value="PRK14720.1"/>
    <property type="match status" value="1"/>
</dbReference>
<dbReference type="AlphaFoldDB" id="A0A9D9EN40"/>
<keyword evidence="3 8" id="KW-0805">Transcription regulation</keyword>
<dbReference type="InterPro" id="IPR036805">
    <property type="entry name" value="Tscrpt_elong_fac_GreA/B_N_sf"/>
</dbReference>
<reference evidence="13" key="1">
    <citation type="submission" date="2020-10" db="EMBL/GenBank/DDBJ databases">
        <authorList>
            <person name="Gilroy R."/>
        </authorList>
    </citation>
    <scope>NUCLEOTIDE SEQUENCE</scope>
    <source>
        <strain evidence="13">B3-4054</strain>
    </source>
</reference>
<evidence type="ECO:0000256" key="9">
    <source>
        <dbReference type="PROSITE-ProRule" id="PRU00339"/>
    </source>
</evidence>
<gene>
    <name evidence="8 13" type="primary">greA</name>
    <name evidence="13" type="ORF">IAA96_05270</name>
</gene>
<dbReference type="NCBIfam" id="TIGR01462">
    <property type="entry name" value="greA"/>
    <property type="match status" value="1"/>
</dbReference>
<dbReference type="GO" id="GO:0003677">
    <property type="term" value="F:DNA binding"/>
    <property type="evidence" value="ECO:0007669"/>
    <property type="project" value="UniProtKB-UniRule"/>
</dbReference>
<dbReference type="GO" id="GO:0006354">
    <property type="term" value="P:DNA-templated transcription elongation"/>
    <property type="evidence" value="ECO:0007669"/>
    <property type="project" value="TreeGrafter"/>
</dbReference>